<feature type="compositionally biased region" description="Basic residues" evidence="1">
    <location>
        <begin position="1033"/>
        <end position="1064"/>
    </location>
</feature>
<dbReference type="OrthoDB" id="21678at2759"/>
<feature type="region of interest" description="Disordered" evidence="1">
    <location>
        <begin position="1019"/>
        <end position="1069"/>
    </location>
</feature>
<feature type="region of interest" description="Disordered" evidence="1">
    <location>
        <begin position="645"/>
        <end position="664"/>
    </location>
</feature>
<feature type="compositionally biased region" description="Polar residues" evidence="1">
    <location>
        <begin position="250"/>
        <end position="262"/>
    </location>
</feature>
<sequence length="1177" mass="122185">MATQDRSPSLIIGQQWSALAELASPGAENGAVCVDKVEKNNSNDSYTMKLGRQDMGLFGFCPSRDEFSLVVCEKCNLLVKPQALKRHIESRHGPTNLSSLGNIPASALNTELGKKLLMPLQKQCLASSKVTTPSDRQMSGTFKPVSSGWLPTKASLKQVPASVKNVAAPVLGVCMKISPLKSVKSGNRITPPTTTAATTTTTPTSKSTTATTAAASTASSSVVKVDKLEKTSSVSTLSSLSSKPETKTEGSSAPSEISKSVLNPDSSRISTLVNGSIKSVVSLTTPSATTTTNSPSLVSTPMLIAVTKPLTSTTLSTKCITTFVNTVSLTKPVMIAPVTAVSCAGAMAVRPVSATKSSKSPREQKERKFLPCKDREYDANKHCGVVISETGKQCTRSLTCKTHTLTLRRAVSGRRKSFDDLLKEHKAAKDVLLRAKAESQNAAAASSAATSTNCIQLSPAAISSTLVHAAAVAGAPRTVMPSSTISPAATTVMKPHPVSNVFQRFTSTAVLPAAITVKEETAAQQDLLTKLPQPFPEVSSDAKCHQNFLSHHPKPIANAQFAGRLHDRGCFLFSRKMDYIRAALLSALERHLNPPPHKKLCVESNLPQECQVLSTSQDPYEFNMVDTSQGAAFALSNSLINATKTTTKPKSKLPTSPVSASAPEPPSLCISSGAVATPLSLSTSSFSTLCVAPVVVSSAPSASFALNWPVKSREILTSRSPSAYPSPVLSSAPVTNPGKRKRSGSNTGSSNHLMAVASGNGALPLTPAISVSVSPANIAPGTVQQTSLTGIMTPTSLNSHHTGNLIAIPSVSLGQLNAATLGTAKFTTAASGTSTTSAIKNNIFKDFNLVLTGVDPSLMNGQYVNITGAQLAELAAHQGQTFFLNSLPPGGANSSTHALGNPSSLNLPTSRSAKRSRNSGLKFHQTLSNSAKLTASTLEGLKLIPSSGVLTSSAVLVDSNSLQSAMLTSVALGTGGTTPALVAINPSTANSDPAAGIPTQVSSLVCHLPLGGANSSTHAVGIPSSLNHPTSRSAKRKNSNSQHHHLHPSSSKAHPHHHHHHQHNKAPQQQSIALGSVLQTSPSIAVPIQSGSAAQLCSSQAIFKPGGTFSLATKTVGGKLTMQPVSLTFPISINQAGLAALTSGKPPQQQQQQQQHPQHTLLVTTSAGGGDVDSAGV</sequence>
<name>A0A8S3YS75_9EUPU</name>
<protein>
    <recommendedName>
        <fullName evidence="2">SCA7 domain-containing protein</fullName>
    </recommendedName>
</protein>
<evidence type="ECO:0000256" key="1">
    <source>
        <dbReference type="SAM" id="MobiDB-lite"/>
    </source>
</evidence>
<organism evidence="3 4">
    <name type="scientific">Candidula unifasciata</name>
    <dbReference type="NCBI Taxonomy" id="100452"/>
    <lineage>
        <taxon>Eukaryota</taxon>
        <taxon>Metazoa</taxon>
        <taxon>Spiralia</taxon>
        <taxon>Lophotrochozoa</taxon>
        <taxon>Mollusca</taxon>
        <taxon>Gastropoda</taxon>
        <taxon>Heterobranchia</taxon>
        <taxon>Euthyneura</taxon>
        <taxon>Panpulmonata</taxon>
        <taxon>Eupulmonata</taxon>
        <taxon>Stylommatophora</taxon>
        <taxon>Helicina</taxon>
        <taxon>Helicoidea</taxon>
        <taxon>Geomitridae</taxon>
        <taxon>Candidula</taxon>
    </lineage>
</organism>
<evidence type="ECO:0000313" key="4">
    <source>
        <dbReference type="Proteomes" id="UP000678393"/>
    </source>
</evidence>
<feature type="domain" description="SCA7" evidence="2">
    <location>
        <begin position="370"/>
        <end position="437"/>
    </location>
</feature>
<reference evidence="3" key="1">
    <citation type="submission" date="2021-04" db="EMBL/GenBank/DDBJ databases">
        <authorList>
            <consortium name="Molecular Ecology Group"/>
        </authorList>
    </citation>
    <scope>NUCLEOTIDE SEQUENCE</scope>
</reference>
<dbReference type="PANTHER" id="PTHR15117">
    <property type="entry name" value="ATAXIN 7 RELATED"/>
    <property type="match status" value="1"/>
</dbReference>
<feature type="compositionally biased region" description="Low complexity" evidence="1">
    <location>
        <begin position="645"/>
        <end position="662"/>
    </location>
</feature>
<feature type="compositionally biased region" description="Low complexity" evidence="1">
    <location>
        <begin position="190"/>
        <end position="216"/>
    </location>
</feature>
<dbReference type="Pfam" id="PF08313">
    <property type="entry name" value="SCA7"/>
    <property type="match status" value="1"/>
</dbReference>
<dbReference type="AlphaFoldDB" id="A0A8S3YS75"/>
<feature type="compositionally biased region" description="Polar residues" evidence="1">
    <location>
        <begin position="1019"/>
        <end position="1032"/>
    </location>
</feature>
<feature type="region of interest" description="Disordered" evidence="1">
    <location>
        <begin position="234"/>
        <end position="262"/>
    </location>
</feature>
<feature type="region of interest" description="Disordered" evidence="1">
    <location>
        <begin position="183"/>
        <end position="216"/>
    </location>
</feature>
<dbReference type="Proteomes" id="UP000678393">
    <property type="component" value="Unassembled WGS sequence"/>
</dbReference>
<feature type="region of interest" description="Disordered" evidence="1">
    <location>
        <begin position="893"/>
        <end position="920"/>
    </location>
</feature>
<dbReference type="PANTHER" id="PTHR15117:SF24">
    <property type="entry name" value="SCA7 DOMAIN-CONTAINING PROTEIN"/>
    <property type="match status" value="1"/>
</dbReference>
<evidence type="ECO:0000259" key="2">
    <source>
        <dbReference type="PROSITE" id="PS51505"/>
    </source>
</evidence>
<accession>A0A8S3YS75</accession>
<feature type="compositionally biased region" description="Polar residues" evidence="1">
    <location>
        <begin position="893"/>
        <end position="911"/>
    </location>
</feature>
<proteinExistence type="predicted"/>
<feature type="compositionally biased region" description="Polar residues" evidence="1">
    <location>
        <begin position="719"/>
        <end position="734"/>
    </location>
</feature>
<dbReference type="PROSITE" id="PS51505">
    <property type="entry name" value="SCA7"/>
    <property type="match status" value="1"/>
</dbReference>
<feature type="region of interest" description="Disordered" evidence="1">
    <location>
        <begin position="719"/>
        <end position="753"/>
    </location>
</feature>
<evidence type="ECO:0000313" key="3">
    <source>
        <dbReference type="EMBL" id="CAG5119278.1"/>
    </source>
</evidence>
<dbReference type="EMBL" id="CAJHNH020000679">
    <property type="protein sequence ID" value="CAG5119278.1"/>
    <property type="molecule type" value="Genomic_DNA"/>
</dbReference>
<comment type="caution">
    <text evidence="3">The sequence shown here is derived from an EMBL/GenBank/DDBJ whole genome shotgun (WGS) entry which is preliminary data.</text>
</comment>
<dbReference type="Gene3D" id="6.10.140.1270">
    <property type="match status" value="1"/>
</dbReference>
<feature type="compositionally biased region" description="Low complexity" evidence="1">
    <location>
        <begin position="234"/>
        <end position="243"/>
    </location>
</feature>
<keyword evidence="4" id="KW-1185">Reference proteome</keyword>
<gene>
    <name evidence="3" type="ORF">CUNI_LOCUS4836</name>
</gene>
<dbReference type="InterPro" id="IPR013243">
    <property type="entry name" value="SCA7_dom"/>
</dbReference>
<dbReference type="InterPro" id="IPR052237">
    <property type="entry name" value="Ataxin-7-like_regulator"/>
</dbReference>